<keyword evidence="4" id="KW-0540">Nuclease</keyword>
<dbReference type="PANTHER" id="PTHR22930:SF85">
    <property type="entry name" value="GH03217P-RELATED"/>
    <property type="match status" value="1"/>
</dbReference>
<organism evidence="9 10">
    <name type="scientific">Aromia moschata</name>
    <dbReference type="NCBI Taxonomy" id="1265417"/>
    <lineage>
        <taxon>Eukaryota</taxon>
        <taxon>Metazoa</taxon>
        <taxon>Ecdysozoa</taxon>
        <taxon>Arthropoda</taxon>
        <taxon>Hexapoda</taxon>
        <taxon>Insecta</taxon>
        <taxon>Pterygota</taxon>
        <taxon>Neoptera</taxon>
        <taxon>Endopterygota</taxon>
        <taxon>Coleoptera</taxon>
        <taxon>Polyphaga</taxon>
        <taxon>Cucujiformia</taxon>
        <taxon>Chrysomeloidea</taxon>
        <taxon>Cerambycidae</taxon>
        <taxon>Cerambycinae</taxon>
        <taxon>Callichromatini</taxon>
        <taxon>Aromia</taxon>
    </lineage>
</organism>
<comment type="caution">
    <text evidence="9">The sequence shown here is derived from an EMBL/GenBank/DDBJ whole genome shotgun (WGS) entry which is preliminary data.</text>
</comment>
<evidence type="ECO:0000256" key="6">
    <source>
        <dbReference type="ARBA" id="ARBA00022801"/>
    </source>
</evidence>
<dbReference type="Proteomes" id="UP001162162">
    <property type="component" value="Unassembled WGS sequence"/>
</dbReference>
<proteinExistence type="inferred from homology"/>
<feature type="domain" description="DDE Tnp4" evidence="8">
    <location>
        <begin position="185"/>
        <end position="329"/>
    </location>
</feature>
<evidence type="ECO:0000313" key="10">
    <source>
        <dbReference type="Proteomes" id="UP001162162"/>
    </source>
</evidence>
<accession>A0AAV8XIZ8</accession>
<name>A0AAV8XIZ8_9CUCU</name>
<dbReference type="GO" id="GO:0004518">
    <property type="term" value="F:nuclease activity"/>
    <property type="evidence" value="ECO:0007669"/>
    <property type="project" value="UniProtKB-KW"/>
</dbReference>
<keyword evidence="10" id="KW-1185">Reference proteome</keyword>
<reference evidence="9" key="1">
    <citation type="journal article" date="2023" name="Insect Mol. Biol.">
        <title>Genome sequencing provides insights into the evolution of gene families encoding plant cell wall-degrading enzymes in longhorned beetles.</title>
        <authorList>
            <person name="Shin N.R."/>
            <person name="Okamura Y."/>
            <person name="Kirsch R."/>
            <person name="Pauchet Y."/>
        </authorList>
    </citation>
    <scope>NUCLEOTIDE SEQUENCE</scope>
    <source>
        <strain evidence="9">AMC_N1</strain>
    </source>
</reference>
<dbReference type="EMBL" id="JAPWTK010000547">
    <property type="protein sequence ID" value="KAJ8938583.1"/>
    <property type="molecule type" value="Genomic_DNA"/>
</dbReference>
<evidence type="ECO:0000256" key="7">
    <source>
        <dbReference type="ARBA" id="ARBA00023242"/>
    </source>
</evidence>
<protein>
    <recommendedName>
        <fullName evidence="8">DDE Tnp4 domain-containing protein</fullName>
    </recommendedName>
</protein>
<evidence type="ECO:0000259" key="8">
    <source>
        <dbReference type="Pfam" id="PF13359"/>
    </source>
</evidence>
<dbReference type="GO" id="GO:0005634">
    <property type="term" value="C:nucleus"/>
    <property type="evidence" value="ECO:0007669"/>
    <property type="project" value="UniProtKB-SubCell"/>
</dbReference>
<dbReference type="InterPro" id="IPR027806">
    <property type="entry name" value="HARBI1_dom"/>
</dbReference>
<dbReference type="GO" id="GO:0016787">
    <property type="term" value="F:hydrolase activity"/>
    <property type="evidence" value="ECO:0007669"/>
    <property type="project" value="UniProtKB-KW"/>
</dbReference>
<gene>
    <name evidence="9" type="ORF">NQ318_013637</name>
</gene>
<evidence type="ECO:0000256" key="2">
    <source>
        <dbReference type="ARBA" id="ARBA00004123"/>
    </source>
</evidence>
<evidence type="ECO:0000313" key="9">
    <source>
        <dbReference type="EMBL" id="KAJ8938583.1"/>
    </source>
</evidence>
<dbReference type="AlphaFoldDB" id="A0AAV8XIZ8"/>
<evidence type="ECO:0000256" key="4">
    <source>
        <dbReference type="ARBA" id="ARBA00022722"/>
    </source>
</evidence>
<keyword evidence="6" id="KW-0378">Hydrolase</keyword>
<evidence type="ECO:0000256" key="1">
    <source>
        <dbReference type="ARBA" id="ARBA00001968"/>
    </source>
</evidence>
<evidence type="ECO:0000256" key="3">
    <source>
        <dbReference type="ARBA" id="ARBA00006958"/>
    </source>
</evidence>
<keyword evidence="5" id="KW-0479">Metal-binding</keyword>
<comment type="subcellular location">
    <subcellularLocation>
        <location evidence="2">Nucleus</location>
    </subcellularLocation>
</comment>
<comment type="cofactor">
    <cofactor evidence="1">
        <name>a divalent metal cation</name>
        <dbReference type="ChEBI" id="CHEBI:60240"/>
    </cofactor>
</comment>
<dbReference type="Pfam" id="PF13359">
    <property type="entry name" value="DDE_Tnp_4"/>
    <property type="match status" value="1"/>
</dbReference>
<dbReference type="GO" id="GO:0046872">
    <property type="term" value="F:metal ion binding"/>
    <property type="evidence" value="ECO:0007669"/>
    <property type="project" value="UniProtKB-KW"/>
</dbReference>
<keyword evidence="7" id="KW-0539">Nucleus</keyword>
<evidence type="ECO:0000256" key="5">
    <source>
        <dbReference type="ARBA" id="ARBA00022723"/>
    </source>
</evidence>
<comment type="similarity">
    <text evidence="3">Belongs to the HARBI1 family.</text>
</comment>
<dbReference type="PANTHER" id="PTHR22930">
    <property type="match status" value="1"/>
</dbReference>
<sequence>MADPFVLDLFLDNESVSTVSRIVTDVVITLKGDTEFYSQYASTAKSISDVTNAKNNSVLSDVDFFEDTVQKFTERQYRDTFKMSRETMKKLIDYLKEKCTADLGRMIISFEKKVHLLLYILGSTESFSNIGKVVNMHKSSLCILLREMCSLVTECRFDWIKWPSLDEQNTITKRIKTFPNCVGFIDTCQFTMKTPGRNPVNAHLSSKPEYTIILQAVCDDTLKFTDIYVEDKIKHPDSVAFEGSPLCDELENIISCENHILGGANYPLKVNLMTPFNRTSSVSKRMYNKAHAASRMYIRRAFGRLKAKFRRLKYLDVKKGRDGRIHHICGLRPAQFYYRPRAKRGGRSRQ</sequence>
<dbReference type="InterPro" id="IPR045249">
    <property type="entry name" value="HARBI1-like"/>
</dbReference>